<protein>
    <submittedName>
        <fullName evidence="12">PLP-dependent aminotransferase family protein</fullName>
    </submittedName>
</protein>
<dbReference type="Gene3D" id="1.10.10.10">
    <property type="entry name" value="Winged helix-like DNA-binding domain superfamily/Winged helix DNA-binding domain"/>
    <property type="match status" value="1"/>
</dbReference>
<keyword evidence="5 12" id="KW-0032">Aminotransferase</keyword>
<dbReference type="InterPro" id="IPR015422">
    <property type="entry name" value="PyrdxlP-dep_Trfase_small"/>
</dbReference>
<keyword evidence="6 12" id="KW-0808">Transferase</keyword>
<dbReference type="GO" id="GO:0003677">
    <property type="term" value="F:DNA binding"/>
    <property type="evidence" value="ECO:0007669"/>
    <property type="project" value="UniProtKB-KW"/>
</dbReference>
<name>A0A5J5GIT2_9BACL</name>
<comment type="similarity">
    <text evidence="3">Belongs to the class-I pyridoxal-phosphate-dependent aminotransferase family.</text>
</comment>
<dbReference type="InterPro" id="IPR015421">
    <property type="entry name" value="PyrdxlP-dep_Trfase_major"/>
</dbReference>
<dbReference type="InterPro" id="IPR051446">
    <property type="entry name" value="HTH_trans_reg/aminotransferase"/>
</dbReference>
<dbReference type="InterPro" id="IPR015424">
    <property type="entry name" value="PyrdxlP-dep_Trfase"/>
</dbReference>
<evidence type="ECO:0000256" key="8">
    <source>
        <dbReference type="ARBA" id="ARBA00023015"/>
    </source>
</evidence>
<dbReference type="CDD" id="cd07377">
    <property type="entry name" value="WHTH_GntR"/>
    <property type="match status" value="1"/>
</dbReference>
<dbReference type="Pfam" id="PF00392">
    <property type="entry name" value="GntR"/>
    <property type="match status" value="1"/>
</dbReference>
<keyword evidence="7" id="KW-0663">Pyridoxal phosphate</keyword>
<dbReference type="InterPro" id="IPR004839">
    <property type="entry name" value="Aminotransferase_I/II_large"/>
</dbReference>
<reference evidence="12 13" key="1">
    <citation type="submission" date="2019-09" db="EMBL/GenBank/DDBJ databases">
        <title>Bacillus ochoae sp. nov., Paenibacillus whitsoniae sp. nov., Paenibacillus spiritus sp. nov. Isolated from the Mars Exploration Rover during spacecraft assembly.</title>
        <authorList>
            <person name="Seuylemezian A."/>
            <person name="Vaishampayan P."/>
        </authorList>
    </citation>
    <scope>NUCLEOTIDE SEQUENCE [LARGE SCALE GENOMIC DNA]</scope>
    <source>
        <strain evidence="12 13">MER_111</strain>
    </source>
</reference>
<evidence type="ECO:0000256" key="10">
    <source>
        <dbReference type="ARBA" id="ARBA00023163"/>
    </source>
</evidence>
<evidence type="ECO:0000259" key="11">
    <source>
        <dbReference type="PROSITE" id="PS50949"/>
    </source>
</evidence>
<comment type="caution">
    <text evidence="12">The sequence shown here is derived from an EMBL/GenBank/DDBJ whole genome shotgun (WGS) entry which is preliminary data.</text>
</comment>
<comment type="subunit">
    <text evidence="4">Homodimer.</text>
</comment>
<dbReference type="Gene3D" id="3.40.640.10">
    <property type="entry name" value="Type I PLP-dependent aspartate aminotransferase-like (Major domain)"/>
    <property type="match status" value="1"/>
</dbReference>
<evidence type="ECO:0000256" key="7">
    <source>
        <dbReference type="ARBA" id="ARBA00022898"/>
    </source>
</evidence>
<dbReference type="SMART" id="SM00345">
    <property type="entry name" value="HTH_GNTR"/>
    <property type="match status" value="1"/>
</dbReference>
<dbReference type="EMBL" id="VYKK01000004">
    <property type="protein sequence ID" value="KAA9007633.1"/>
    <property type="molecule type" value="Genomic_DNA"/>
</dbReference>
<evidence type="ECO:0000313" key="13">
    <source>
        <dbReference type="Proteomes" id="UP000367750"/>
    </source>
</evidence>
<evidence type="ECO:0000256" key="9">
    <source>
        <dbReference type="ARBA" id="ARBA00023125"/>
    </source>
</evidence>
<keyword evidence="13" id="KW-1185">Reference proteome</keyword>
<dbReference type="SUPFAM" id="SSF53383">
    <property type="entry name" value="PLP-dependent transferases"/>
    <property type="match status" value="1"/>
</dbReference>
<dbReference type="FunFam" id="3.40.640.10:FF:000053">
    <property type="entry name" value="Aminotransferase, class I"/>
    <property type="match status" value="1"/>
</dbReference>
<dbReference type="AlphaFoldDB" id="A0A5J5GIT2"/>
<keyword evidence="9" id="KW-0238">DNA-binding</keyword>
<evidence type="ECO:0000313" key="12">
    <source>
        <dbReference type="EMBL" id="KAA9007633.1"/>
    </source>
</evidence>
<dbReference type="InterPro" id="IPR036390">
    <property type="entry name" value="WH_DNA-bd_sf"/>
</dbReference>
<accession>A0A5J5GIT2</accession>
<keyword evidence="10" id="KW-0804">Transcription</keyword>
<dbReference type="OrthoDB" id="9802601at2"/>
<dbReference type="RefSeq" id="WP_150456923.1">
    <property type="nucleotide sequence ID" value="NZ_VYKK01000004.1"/>
</dbReference>
<dbReference type="GO" id="GO:0030170">
    <property type="term" value="F:pyridoxal phosphate binding"/>
    <property type="evidence" value="ECO:0007669"/>
    <property type="project" value="InterPro"/>
</dbReference>
<organism evidence="12 13">
    <name type="scientific">Paenibacillus spiritus</name>
    <dbReference type="NCBI Taxonomy" id="2496557"/>
    <lineage>
        <taxon>Bacteria</taxon>
        <taxon>Bacillati</taxon>
        <taxon>Bacillota</taxon>
        <taxon>Bacilli</taxon>
        <taxon>Bacillales</taxon>
        <taxon>Paenibacillaceae</taxon>
        <taxon>Paenibacillus</taxon>
    </lineage>
</organism>
<keyword evidence="8" id="KW-0805">Transcription regulation</keyword>
<dbReference type="GO" id="GO:0003700">
    <property type="term" value="F:DNA-binding transcription factor activity"/>
    <property type="evidence" value="ECO:0007669"/>
    <property type="project" value="InterPro"/>
</dbReference>
<evidence type="ECO:0000256" key="1">
    <source>
        <dbReference type="ARBA" id="ARBA00001933"/>
    </source>
</evidence>
<gene>
    <name evidence="12" type="ORF">F4V43_03875</name>
</gene>
<dbReference type="PROSITE" id="PS50949">
    <property type="entry name" value="HTH_GNTR"/>
    <property type="match status" value="1"/>
</dbReference>
<feature type="domain" description="HTH gntR-type" evidence="11">
    <location>
        <begin position="12"/>
        <end position="80"/>
    </location>
</feature>
<comment type="cofactor">
    <cofactor evidence="1">
        <name>pyridoxal 5'-phosphate</name>
        <dbReference type="ChEBI" id="CHEBI:597326"/>
    </cofactor>
</comment>
<evidence type="ECO:0000256" key="4">
    <source>
        <dbReference type="ARBA" id="ARBA00011738"/>
    </source>
</evidence>
<dbReference type="InterPro" id="IPR000524">
    <property type="entry name" value="Tscrpt_reg_HTH_GntR"/>
</dbReference>
<evidence type="ECO:0000256" key="3">
    <source>
        <dbReference type="ARBA" id="ARBA00007441"/>
    </source>
</evidence>
<dbReference type="PANTHER" id="PTHR46577">
    <property type="entry name" value="HTH-TYPE TRANSCRIPTIONAL REGULATORY PROTEIN GABR"/>
    <property type="match status" value="1"/>
</dbReference>
<comment type="similarity">
    <text evidence="2">In the C-terminal section; belongs to the class-I pyridoxal-phosphate-dependent aminotransferase family.</text>
</comment>
<evidence type="ECO:0000256" key="5">
    <source>
        <dbReference type="ARBA" id="ARBA00022576"/>
    </source>
</evidence>
<proteinExistence type="inferred from homology"/>
<dbReference type="CDD" id="cd00609">
    <property type="entry name" value="AAT_like"/>
    <property type="match status" value="1"/>
</dbReference>
<dbReference type="SUPFAM" id="SSF46785">
    <property type="entry name" value="Winged helix' DNA-binding domain"/>
    <property type="match status" value="1"/>
</dbReference>
<evidence type="ECO:0000256" key="6">
    <source>
        <dbReference type="ARBA" id="ARBA00022679"/>
    </source>
</evidence>
<dbReference type="Pfam" id="PF00155">
    <property type="entry name" value="Aminotran_1_2"/>
    <property type="match status" value="1"/>
</dbReference>
<dbReference type="PANTHER" id="PTHR46577:SF2">
    <property type="entry name" value="TRANSCRIPTIONAL REGULATORY PROTEIN"/>
    <property type="match status" value="1"/>
</dbReference>
<sequence length="479" mass="52136">MQIGLDRSGGAPPLPLQIAEALGHRIASGLLAPGALLPSIRNLARELGVSQVTAGKAYAELEREGWIERRHGIGCYVKQAAPGKERSGYAWQERLNDCLPRAQLWRNFDDREMRYPLHLAAIHESLLPLRELGGSVAKLVTGQPELMSAYGNFQGDYELRATMARHLRQRGIAAEPERVLVTSGAQQGIDLVARTFVGPGDVVYLEDPSYTGAIDLWAGRGARMAFVPTDRDGMRVDMLLRMCDERPPKLIYTVPTYQNPSGVTLGERRRRALLEVAQAYGALILEDDPFSDLYFGSPPPPPIKSLDTDGHVLYLKSFSKMLAPGFRLAALAADGDVLTRLIAAKSASDLGSPLLTQRALLPFIAGRYDAYAAGLRAALRRRMEKAARILSEIAPPGVGWTAPEGGLCLWLSLPRPLDTAALAADAAAAGVSFLPGSVCRTDEARSRHIRICYSILSEADTERALRLLLPLLARHLARA</sequence>
<dbReference type="Gene3D" id="3.90.1150.10">
    <property type="entry name" value="Aspartate Aminotransferase, domain 1"/>
    <property type="match status" value="1"/>
</dbReference>
<dbReference type="GO" id="GO:0008483">
    <property type="term" value="F:transaminase activity"/>
    <property type="evidence" value="ECO:0007669"/>
    <property type="project" value="UniProtKB-KW"/>
</dbReference>
<evidence type="ECO:0000256" key="2">
    <source>
        <dbReference type="ARBA" id="ARBA00005384"/>
    </source>
</evidence>
<dbReference type="InterPro" id="IPR036388">
    <property type="entry name" value="WH-like_DNA-bd_sf"/>
</dbReference>
<dbReference type="Proteomes" id="UP000367750">
    <property type="component" value="Unassembled WGS sequence"/>
</dbReference>